<feature type="domain" description="Polysaccharide lyase 14" evidence="2">
    <location>
        <begin position="61"/>
        <end position="263"/>
    </location>
</feature>
<feature type="chain" id="PRO_5042914290" description="Polysaccharide lyase 14 domain-containing protein" evidence="1">
    <location>
        <begin position="20"/>
        <end position="272"/>
    </location>
</feature>
<protein>
    <recommendedName>
        <fullName evidence="2">Polysaccharide lyase 14 domain-containing protein</fullName>
    </recommendedName>
</protein>
<dbReference type="InterPro" id="IPR048958">
    <property type="entry name" value="Polysacc_lyase_14"/>
</dbReference>
<dbReference type="AlphaFoldDB" id="A0AAN8PPA0"/>
<name>A0AAN8PPA0_PATCE</name>
<sequence>MVSIATFLTPLLFWGVLLANGCLLWGNDPFTRDTTFSSWNIIAGPWGEDSLSYDDDPCGSGEKTIRIFYKNGSYSKTAFRGTAFYSKSLFPGRNCVRLGFDVYFEPGFDFVRGGKLPGIWGGSTSCSGGRNATDCFSTRFVWRAHGDGEVYAYIPDNQADDFCTSPDIRCNFNFGHSIGRAKWRYPVGQWFRIEQEVKLNDAPQRNGYVKVWLDGVLKQETSGLLYRNGDNVKIDGIVFSTFFGGSDESWASTADTYTYFKNFQLSTCGVNP</sequence>
<evidence type="ECO:0000259" key="2">
    <source>
        <dbReference type="Pfam" id="PF21294"/>
    </source>
</evidence>
<comment type="caution">
    <text evidence="3">The sequence shown here is derived from an EMBL/GenBank/DDBJ whole genome shotgun (WGS) entry which is preliminary data.</text>
</comment>
<evidence type="ECO:0000256" key="1">
    <source>
        <dbReference type="SAM" id="SignalP"/>
    </source>
</evidence>
<dbReference type="EMBL" id="JAZGQO010000011">
    <property type="protein sequence ID" value="KAK6173460.1"/>
    <property type="molecule type" value="Genomic_DNA"/>
</dbReference>
<dbReference type="PANTHER" id="PTHR40124">
    <property type="match status" value="1"/>
</dbReference>
<proteinExistence type="predicted"/>
<evidence type="ECO:0000313" key="3">
    <source>
        <dbReference type="EMBL" id="KAK6173460.1"/>
    </source>
</evidence>
<feature type="signal peptide" evidence="1">
    <location>
        <begin position="1"/>
        <end position="19"/>
    </location>
</feature>
<organism evidence="3 4">
    <name type="scientific">Patella caerulea</name>
    <name type="common">Rayed Mediterranean limpet</name>
    <dbReference type="NCBI Taxonomy" id="87958"/>
    <lineage>
        <taxon>Eukaryota</taxon>
        <taxon>Metazoa</taxon>
        <taxon>Spiralia</taxon>
        <taxon>Lophotrochozoa</taxon>
        <taxon>Mollusca</taxon>
        <taxon>Gastropoda</taxon>
        <taxon>Patellogastropoda</taxon>
        <taxon>Patelloidea</taxon>
        <taxon>Patellidae</taxon>
        <taxon>Patella</taxon>
    </lineage>
</organism>
<keyword evidence="1" id="KW-0732">Signal</keyword>
<dbReference type="Pfam" id="PF21294">
    <property type="entry name" value="Polysacc_lyase_14"/>
    <property type="match status" value="1"/>
</dbReference>
<accession>A0AAN8PPA0</accession>
<dbReference type="Gene3D" id="2.60.120.200">
    <property type="match status" value="1"/>
</dbReference>
<dbReference type="Proteomes" id="UP001347796">
    <property type="component" value="Unassembled WGS sequence"/>
</dbReference>
<gene>
    <name evidence="3" type="ORF">SNE40_016905</name>
</gene>
<keyword evidence="4" id="KW-1185">Reference proteome</keyword>
<evidence type="ECO:0000313" key="4">
    <source>
        <dbReference type="Proteomes" id="UP001347796"/>
    </source>
</evidence>
<dbReference type="PANTHER" id="PTHR40124:SF1">
    <property type="entry name" value="DISAGGREGATASE RELATED REPEAT PROTEIN"/>
    <property type="match status" value="1"/>
</dbReference>
<reference evidence="3 4" key="1">
    <citation type="submission" date="2024-01" db="EMBL/GenBank/DDBJ databases">
        <title>The genome of the rayed Mediterranean limpet Patella caerulea (Linnaeus, 1758).</title>
        <authorList>
            <person name="Anh-Thu Weber A."/>
            <person name="Halstead-Nussloch G."/>
        </authorList>
    </citation>
    <scope>NUCLEOTIDE SEQUENCE [LARGE SCALE GENOMIC DNA]</scope>
    <source>
        <strain evidence="3">AATW-2023a</strain>
        <tissue evidence="3">Whole specimen</tissue>
    </source>
</reference>